<proteinExistence type="predicted"/>
<keyword evidence="3" id="KW-1185">Reference proteome</keyword>
<dbReference type="Proteomes" id="UP001204445">
    <property type="component" value="Unassembled WGS sequence"/>
</dbReference>
<feature type="transmembrane region" description="Helical" evidence="1">
    <location>
        <begin position="6"/>
        <end position="22"/>
    </location>
</feature>
<evidence type="ECO:0000313" key="2">
    <source>
        <dbReference type="EMBL" id="MCS3904196.1"/>
    </source>
</evidence>
<protein>
    <submittedName>
        <fullName evidence="2">Uncharacterized protein</fullName>
    </submittedName>
</protein>
<dbReference type="EMBL" id="JANUCT010000017">
    <property type="protein sequence ID" value="MCS3904196.1"/>
    <property type="molecule type" value="Genomic_DNA"/>
</dbReference>
<evidence type="ECO:0000313" key="3">
    <source>
        <dbReference type="Proteomes" id="UP001204445"/>
    </source>
</evidence>
<reference evidence="2" key="1">
    <citation type="submission" date="2022-08" db="EMBL/GenBank/DDBJ databases">
        <title>Genomic Encyclopedia of Type Strains, Phase III (KMG-III): the genomes of soil and plant-associated and newly described type strains.</title>
        <authorList>
            <person name="Whitman W."/>
        </authorList>
    </citation>
    <scope>NUCLEOTIDE SEQUENCE</scope>
    <source>
        <strain evidence="2">HMT 1</strain>
    </source>
</reference>
<keyword evidence="1" id="KW-0812">Transmembrane</keyword>
<feature type="transmembrane region" description="Helical" evidence="1">
    <location>
        <begin position="53"/>
        <end position="73"/>
    </location>
</feature>
<organism evidence="2 3">
    <name type="scientific">Methylohalomonas lacus</name>
    <dbReference type="NCBI Taxonomy" id="398773"/>
    <lineage>
        <taxon>Bacteria</taxon>
        <taxon>Pseudomonadati</taxon>
        <taxon>Pseudomonadota</taxon>
        <taxon>Gammaproteobacteria</taxon>
        <taxon>Methylohalomonadales</taxon>
        <taxon>Methylohalomonadaceae</taxon>
        <taxon>Methylohalomonas</taxon>
    </lineage>
</organism>
<keyword evidence="1" id="KW-1133">Transmembrane helix</keyword>
<comment type="caution">
    <text evidence="2">The sequence shown here is derived from an EMBL/GenBank/DDBJ whole genome shotgun (WGS) entry which is preliminary data.</text>
</comment>
<gene>
    <name evidence="2" type="ORF">J2T55_002231</name>
</gene>
<dbReference type="AlphaFoldDB" id="A0AAE3L2A5"/>
<feature type="transmembrane region" description="Helical" evidence="1">
    <location>
        <begin position="85"/>
        <end position="110"/>
    </location>
</feature>
<evidence type="ECO:0000256" key="1">
    <source>
        <dbReference type="SAM" id="Phobius"/>
    </source>
</evidence>
<name>A0AAE3L2A5_9GAMM</name>
<feature type="transmembrane region" description="Helical" evidence="1">
    <location>
        <begin position="27"/>
        <end position="47"/>
    </location>
</feature>
<accession>A0AAE3L2A5</accession>
<sequence length="112" mass="11888">MPVLQFLLGTLATFFLLVGLMNEMDGLILLVALAGAFINLLISTLSARRDLYAGLYAALAFGGAALLMSLLSLGDVIMSANARPLLFWLLVAMVAVVPGMAGVWGVFMLARR</sequence>
<keyword evidence="1" id="KW-0472">Membrane</keyword>